<dbReference type="Proteomes" id="UP000198725">
    <property type="component" value="Unassembled WGS sequence"/>
</dbReference>
<dbReference type="Gene3D" id="3.20.20.300">
    <property type="entry name" value="Glycoside hydrolase, family 3, N-terminal domain"/>
    <property type="match status" value="1"/>
</dbReference>
<comment type="similarity">
    <text evidence="1">Belongs to the glycosyl hydrolase 3 family.</text>
</comment>
<dbReference type="Pfam" id="PF14310">
    <property type="entry name" value="Fn3-like"/>
    <property type="match status" value="1"/>
</dbReference>
<dbReference type="SMART" id="SM01217">
    <property type="entry name" value="Fn3_like"/>
    <property type="match status" value="1"/>
</dbReference>
<sequence>MSATALFRRILAPSAIAMSIFAAFASMAAPASMHPDVSKMPWMNKALSPDRRADLVIAQMTLDEKIQLVHGTHWIVHRDGQDVPAHSNYGAGFVPGIDRLGIPGINMADSAVGVRVSTFQGRYATLLPSTLGAASSWNPQAAFLYGSVIGRELRAMGFNMSIGGGVDITREPRNGRNFEYAGEDPLLAGTMTGNLMKGVQAQHLMGDVKHYAFNDQETGRTIYSADINKRAARESDLLAFQIAIGIAHPSGVMCSYNRVNTVYACENHWLLTDVLKKDFGFKGWVLSDWGGTHSTVKAALAGLDQEMPSDKYFGEPLKQAVLAGKVPMSRLDDMDHRILRSMFAAGVIDDPPTPRTVINPFRGRDDAQQLAEESMVLLKNEAHLLPLQASSIRSIALIGSHADVGVPSGGGSAQVNAPGGNAIGPGAHAGESIYFPSSPLKYIREHAPAAKIDFNPGTDPAAAAALARTAQVAIVFVNQPMQEGMDRPTLALPHDQDALVAAVAAANPHTLVVLETGGPVAMPWIDKVQGIVEAWYPGIGGAQALADLLFGNVDFSAKLPVSFPRNDNQLPHPEIAGITATTASKTPVFFDVDYNKAGAAVGYKWFEMKHLKPLFPFGFGLSYTSYAYSGLTVDRDGHTATLTVRNTGQRAGAEIAQVYAVLPKASGETYKRLVGFDRVELAPGESKRITVPLNSLCLSVYDTAKDTMLRLPGTYTILAGPSSADTPLRASFVQAH</sequence>
<protein>
    <submittedName>
        <fullName evidence="5">Beta-glucosidase</fullName>
    </submittedName>
</protein>
<evidence type="ECO:0000313" key="5">
    <source>
        <dbReference type="EMBL" id="SFK39849.1"/>
    </source>
</evidence>
<feature type="chain" id="PRO_5011606961" evidence="3">
    <location>
        <begin position="29"/>
        <end position="736"/>
    </location>
</feature>
<dbReference type="SUPFAM" id="SSF51445">
    <property type="entry name" value="(Trans)glycosidases"/>
    <property type="match status" value="1"/>
</dbReference>
<dbReference type="PANTHER" id="PTHR42715:SF10">
    <property type="entry name" value="BETA-GLUCOSIDASE"/>
    <property type="match status" value="1"/>
</dbReference>
<feature type="domain" description="Fibronectin type III-like" evidence="4">
    <location>
        <begin position="654"/>
        <end position="723"/>
    </location>
</feature>
<dbReference type="InterPro" id="IPR001764">
    <property type="entry name" value="Glyco_hydro_3_N"/>
</dbReference>
<dbReference type="InterPro" id="IPR026891">
    <property type="entry name" value="Fn3-like"/>
</dbReference>
<dbReference type="SUPFAM" id="SSF52279">
    <property type="entry name" value="Beta-D-glucan exohydrolase, C-terminal domain"/>
    <property type="match status" value="1"/>
</dbReference>
<keyword evidence="2" id="KW-0378">Hydrolase</keyword>
<evidence type="ECO:0000259" key="4">
    <source>
        <dbReference type="SMART" id="SM01217"/>
    </source>
</evidence>
<dbReference type="Gene3D" id="2.60.40.10">
    <property type="entry name" value="Immunoglobulins"/>
    <property type="match status" value="1"/>
</dbReference>
<keyword evidence="3" id="KW-0732">Signal</keyword>
<dbReference type="Pfam" id="PF01915">
    <property type="entry name" value="Glyco_hydro_3_C"/>
    <property type="match status" value="1"/>
</dbReference>
<evidence type="ECO:0000256" key="3">
    <source>
        <dbReference type="SAM" id="SignalP"/>
    </source>
</evidence>
<dbReference type="Gene3D" id="3.40.50.1700">
    <property type="entry name" value="Glycoside hydrolase family 3 C-terminal domain"/>
    <property type="match status" value="1"/>
</dbReference>
<dbReference type="InterPro" id="IPR036962">
    <property type="entry name" value="Glyco_hydro_3_N_sf"/>
</dbReference>
<dbReference type="InterPro" id="IPR036881">
    <property type="entry name" value="Glyco_hydro_3_C_sf"/>
</dbReference>
<organism evidence="5 6">
    <name type="scientific">Rhodanobacter glycinis</name>
    <dbReference type="NCBI Taxonomy" id="582702"/>
    <lineage>
        <taxon>Bacteria</taxon>
        <taxon>Pseudomonadati</taxon>
        <taxon>Pseudomonadota</taxon>
        <taxon>Gammaproteobacteria</taxon>
        <taxon>Lysobacterales</taxon>
        <taxon>Rhodanobacteraceae</taxon>
        <taxon>Rhodanobacter</taxon>
    </lineage>
</organism>
<accession>A0A1I3Z8H2</accession>
<dbReference type="GO" id="GO:0004553">
    <property type="term" value="F:hydrolase activity, hydrolyzing O-glycosyl compounds"/>
    <property type="evidence" value="ECO:0007669"/>
    <property type="project" value="InterPro"/>
</dbReference>
<dbReference type="InterPro" id="IPR002772">
    <property type="entry name" value="Glyco_hydro_3_C"/>
</dbReference>
<evidence type="ECO:0000313" key="6">
    <source>
        <dbReference type="Proteomes" id="UP000198725"/>
    </source>
</evidence>
<dbReference type="InterPro" id="IPR017853">
    <property type="entry name" value="GH"/>
</dbReference>
<keyword evidence="6" id="KW-1185">Reference proteome</keyword>
<evidence type="ECO:0000256" key="1">
    <source>
        <dbReference type="ARBA" id="ARBA00005336"/>
    </source>
</evidence>
<dbReference type="EMBL" id="FOSR01000002">
    <property type="protein sequence ID" value="SFK39849.1"/>
    <property type="molecule type" value="Genomic_DNA"/>
</dbReference>
<name>A0A1I3Z8H2_9GAMM</name>
<feature type="signal peptide" evidence="3">
    <location>
        <begin position="1"/>
        <end position="28"/>
    </location>
</feature>
<dbReference type="InterPro" id="IPR050288">
    <property type="entry name" value="Cellulose_deg_GH3"/>
</dbReference>
<dbReference type="AlphaFoldDB" id="A0A1I3Z8H2"/>
<dbReference type="Pfam" id="PF00933">
    <property type="entry name" value="Glyco_hydro_3"/>
    <property type="match status" value="1"/>
</dbReference>
<gene>
    <name evidence="5" type="ORF">SAMN05192579_102241</name>
</gene>
<evidence type="ECO:0000256" key="2">
    <source>
        <dbReference type="ARBA" id="ARBA00022801"/>
    </source>
</evidence>
<dbReference type="PANTHER" id="PTHR42715">
    <property type="entry name" value="BETA-GLUCOSIDASE"/>
    <property type="match status" value="1"/>
</dbReference>
<reference evidence="6" key="1">
    <citation type="submission" date="2016-10" db="EMBL/GenBank/DDBJ databases">
        <authorList>
            <person name="Varghese N."/>
            <person name="Submissions S."/>
        </authorList>
    </citation>
    <scope>NUCLEOTIDE SEQUENCE [LARGE SCALE GENOMIC DNA]</scope>
    <source>
        <strain evidence="6">MO64</strain>
    </source>
</reference>
<dbReference type="InterPro" id="IPR013783">
    <property type="entry name" value="Ig-like_fold"/>
</dbReference>
<proteinExistence type="inferred from homology"/>
<dbReference type="GO" id="GO:0005975">
    <property type="term" value="P:carbohydrate metabolic process"/>
    <property type="evidence" value="ECO:0007669"/>
    <property type="project" value="InterPro"/>
</dbReference>
<dbReference type="PRINTS" id="PR00133">
    <property type="entry name" value="GLHYDRLASE3"/>
</dbReference>